<dbReference type="SUPFAM" id="SSF160719">
    <property type="entry name" value="gpW/gp25-like"/>
    <property type="match status" value="1"/>
</dbReference>
<dbReference type="Pfam" id="PF04965">
    <property type="entry name" value="GPW_gp25"/>
    <property type="match status" value="1"/>
</dbReference>
<dbReference type="Proteomes" id="UP000288178">
    <property type="component" value="Unassembled WGS sequence"/>
</dbReference>
<name>A0A3S2U642_9BURK</name>
<sequence>MASRDDVPHFLGRGWAFPPSFDGGGVAMVDDEADIRQSLQILFGTLPGERPLAPDFGLDLSALLFEPLSTTLRTLLEDRIRTTLLVHEARIRVLALSVDDSQAREGVLHIRLDYAVRSTNSRFNLVHPYYLGDANELRETRAPGAAGAG</sequence>
<dbReference type="AlphaFoldDB" id="A0A3S2U642"/>
<dbReference type="Gene3D" id="3.10.450.40">
    <property type="match status" value="1"/>
</dbReference>
<gene>
    <name evidence="2" type="ORF">ENE75_21560</name>
</gene>
<evidence type="ECO:0000259" key="1">
    <source>
        <dbReference type="Pfam" id="PF04965"/>
    </source>
</evidence>
<feature type="domain" description="IraD/Gp25-like" evidence="1">
    <location>
        <begin position="30"/>
        <end position="120"/>
    </location>
</feature>
<dbReference type="RefSeq" id="WP_128200551.1">
    <property type="nucleotide sequence ID" value="NZ_SACT01000009.1"/>
</dbReference>
<accession>A0A3S2U642</accession>
<keyword evidence="3" id="KW-1185">Reference proteome</keyword>
<proteinExistence type="predicted"/>
<protein>
    <recommendedName>
        <fullName evidence="1">IraD/Gp25-like domain-containing protein</fullName>
    </recommendedName>
</protein>
<dbReference type="OrthoDB" id="9802846at2"/>
<evidence type="ECO:0000313" key="2">
    <source>
        <dbReference type="EMBL" id="RVT48939.1"/>
    </source>
</evidence>
<reference evidence="2 3" key="1">
    <citation type="submission" date="2019-01" db="EMBL/GenBank/DDBJ databases">
        <authorList>
            <person name="Chen W.-M."/>
        </authorList>
    </citation>
    <scope>NUCLEOTIDE SEQUENCE [LARGE SCALE GENOMIC DNA]</scope>
    <source>
        <strain evidence="2 3">ICH-3</strain>
    </source>
</reference>
<evidence type="ECO:0000313" key="3">
    <source>
        <dbReference type="Proteomes" id="UP000288178"/>
    </source>
</evidence>
<dbReference type="InterPro" id="IPR007048">
    <property type="entry name" value="IraD/Gp25-like"/>
</dbReference>
<dbReference type="EMBL" id="SACT01000009">
    <property type="protein sequence ID" value="RVT48939.1"/>
    <property type="molecule type" value="Genomic_DNA"/>
</dbReference>
<organism evidence="2 3">
    <name type="scientific">Rubrivivax albus</name>
    <dbReference type="NCBI Taxonomy" id="2499835"/>
    <lineage>
        <taxon>Bacteria</taxon>
        <taxon>Pseudomonadati</taxon>
        <taxon>Pseudomonadota</taxon>
        <taxon>Betaproteobacteria</taxon>
        <taxon>Burkholderiales</taxon>
        <taxon>Sphaerotilaceae</taxon>
        <taxon>Rubrivivax</taxon>
    </lineage>
</organism>
<comment type="caution">
    <text evidence="2">The sequence shown here is derived from an EMBL/GenBank/DDBJ whole genome shotgun (WGS) entry which is preliminary data.</text>
</comment>